<accession>A0AAD1RED7</accession>
<name>A0AAD1RED7_PELCU</name>
<organism evidence="2 3">
    <name type="scientific">Pelobates cultripes</name>
    <name type="common">Western spadefoot toad</name>
    <dbReference type="NCBI Taxonomy" id="61616"/>
    <lineage>
        <taxon>Eukaryota</taxon>
        <taxon>Metazoa</taxon>
        <taxon>Chordata</taxon>
        <taxon>Craniata</taxon>
        <taxon>Vertebrata</taxon>
        <taxon>Euteleostomi</taxon>
        <taxon>Amphibia</taxon>
        <taxon>Batrachia</taxon>
        <taxon>Anura</taxon>
        <taxon>Pelobatoidea</taxon>
        <taxon>Pelobatidae</taxon>
        <taxon>Pelobates</taxon>
    </lineage>
</organism>
<reference evidence="2" key="1">
    <citation type="submission" date="2022-03" db="EMBL/GenBank/DDBJ databases">
        <authorList>
            <person name="Alioto T."/>
            <person name="Alioto T."/>
            <person name="Gomez Garrido J."/>
        </authorList>
    </citation>
    <scope>NUCLEOTIDE SEQUENCE</scope>
</reference>
<evidence type="ECO:0000313" key="2">
    <source>
        <dbReference type="EMBL" id="CAH2250929.1"/>
    </source>
</evidence>
<dbReference type="EMBL" id="OW240913">
    <property type="protein sequence ID" value="CAH2250929.1"/>
    <property type="molecule type" value="Genomic_DNA"/>
</dbReference>
<evidence type="ECO:0000256" key="1">
    <source>
        <dbReference type="SAM" id="MobiDB-lite"/>
    </source>
</evidence>
<dbReference type="AlphaFoldDB" id="A0AAD1RED7"/>
<dbReference type="Proteomes" id="UP001295444">
    <property type="component" value="Chromosome 02"/>
</dbReference>
<protein>
    <submittedName>
        <fullName evidence="2">Uncharacterized protein</fullName>
    </submittedName>
</protein>
<gene>
    <name evidence="2" type="ORF">PECUL_23A041521</name>
</gene>
<feature type="compositionally biased region" description="Polar residues" evidence="1">
    <location>
        <begin position="14"/>
        <end position="26"/>
    </location>
</feature>
<sequence length="108" mass="11751">MKAWKLWDEGNTGEPDNQANRPNTSGKVEPQAGTQLERKLERTDMTRRLAIEKTGSGEPTAEPRNGEGKRLDTLGVTISMVIACENSSRKASIFTPGGVHIAGTSTRR</sequence>
<feature type="region of interest" description="Disordered" evidence="1">
    <location>
        <begin position="1"/>
        <end position="35"/>
    </location>
</feature>
<proteinExistence type="predicted"/>
<evidence type="ECO:0000313" key="3">
    <source>
        <dbReference type="Proteomes" id="UP001295444"/>
    </source>
</evidence>
<keyword evidence="3" id="KW-1185">Reference proteome</keyword>